<evidence type="ECO:0000256" key="1">
    <source>
        <dbReference type="SAM" id="SignalP"/>
    </source>
</evidence>
<evidence type="ECO:0000313" key="2">
    <source>
        <dbReference type="EMBL" id="CAD9867083.1"/>
    </source>
</evidence>
<protein>
    <submittedName>
        <fullName evidence="2">Uncharacterized protein</fullName>
    </submittedName>
</protein>
<dbReference type="EMBL" id="HBHR01015774">
    <property type="protein sequence ID" value="CAD9867083.1"/>
    <property type="molecule type" value="Transcribed_RNA"/>
</dbReference>
<name>A0A7S2XY75_9STRA</name>
<accession>A0A7S2XY75</accession>
<dbReference type="InterPro" id="IPR037497">
    <property type="entry name" value="PGR5"/>
</dbReference>
<dbReference type="AlphaFoldDB" id="A0A7S2XY75"/>
<dbReference type="PANTHER" id="PTHR35709:SF1">
    <property type="entry name" value="PROTEIN PROTON GRADIENT REGULATION 5, CHLOROPLASTIC"/>
    <property type="match status" value="1"/>
</dbReference>
<gene>
    <name evidence="2" type="ORF">FJAP1339_LOCUS7877</name>
</gene>
<reference evidence="2" key="1">
    <citation type="submission" date="2021-01" db="EMBL/GenBank/DDBJ databases">
        <authorList>
            <person name="Corre E."/>
            <person name="Pelletier E."/>
            <person name="Niang G."/>
            <person name="Scheremetjew M."/>
            <person name="Finn R."/>
            <person name="Kale V."/>
            <person name="Holt S."/>
            <person name="Cochrane G."/>
            <person name="Meng A."/>
            <person name="Brown T."/>
            <person name="Cohen L."/>
        </authorList>
    </citation>
    <scope>NUCLEOTIDE SEQUENCE</scope>
    <source>
        <strain evidence="2">CCMP1661</strain>
    </source>
</reference>
<keyword evidence="1" id="KW-0732">Signal</keyword>
<organism evidence="2">
    <name type="scientific">Fibrocapsa japonica</name>
    <dbReference type="NCBI Taxonomy" id="94617"/>
    <lineage>
        <taxon>Eukaryota</taxon>
        <taxon>Sar</taxon>
        <taxon>Stramenopiles</taxon>
        <taxon>Ochrophyta</taxon>
        <taxon>Raphidophyceae</taxon>
        <taxon>Chattonellales</taxon>
        <taxon>Chattonellaceae</taxon>
        <taxon>Fibrocapsa</taxon>
    </lineage>
</organism>
<feature type="signal peptide" evidence="1">
    <location>
        <begin position="1"/>
        <end position="18"/>
    </location>
</feature>
<feature type="chain" id="PRO_5030689608" evidence="1">
    <location>
        <begin position="19"/>
        <end position="125"/>
    </location>
</feature>
<dbReference type="GO" id="GO:0009773">
    <property type="term" value="P:photosynthetic electron transport in photosystem I"/>
    <property type="evidence" value="ECO:0007669"/>
    <property type="project" value="InterPro"/>
</dbReference>
<dbReference type="GO" id="GO:0009644">
    <property type="term" value="P:response to high light intensity"/>
    <property type="evidence" value="ECO:0007669"/>
    <property type="project" value="InterPro"/>
</dbReference>
<proteinExistence type="predicted"/>
<dbReference type="PANTHER" id="PTHR35709">
    <property type="entry name" value="PROTEIN PROTON GRADIENT REGULATION 5, CHLOROPLASTIC"/>
    <property type="match status" value="1"/>
</dbReference>
<sequence>MISLRNLIVFCFIASVSAFMAPATNSFVSRPSLQQVVAPTVPVTATRGQYSMMAKVAKFGVFSPAVFAAKVVLGDKELNKVRGKGIALHSQAITEFCQYIGTSTQLRSRIIKLAKTNGDTLGFLV</sequence>